<sequence length="214" mass="23774">WDAAVSSLALSCKVHRDVLAPLCPVYACEYLAIVPHSISLSELEASQRDVLQALDYSLGHSMPQAFLDELWCALPSLRALLAFEGGWEMAQRETWERLFDLIPAEPDVLRFPVSLMTASALMAGVLLSVIAQHWLHHRSLDEQERDAEYAEWIHIDLEADDGDGSNLGEKNEDRERGYVQRAIDASVDVLQDLRDVVGIDNVSCLSSDTPLGVC</sequence>
<dbReference type="EMBL" id="KV417529">
    <property type="protein sequence ID" value="KZP24037.1"/>
    <property type="molecule type" value="Genomic_DNA"/>
</dbReference>
<keyword evidence="2" id="KW-1185">Reference proteome</keyword>
<protein>
    <submittedName>
        <fullName evidence="1">Uncharacterized protein</fullName>
    </submittedName>
</protein>
<dbReference type="STRING" id="436010.A0A166MIL7"/>
<gene>
    <name evidence="1" type="ORF">FIBSPDRAFT_736544</name>
</gene>
<evidence type="ECO:0000313" key="2">
    <source>
        <dbReference type="Proteomes" id="UP000076532"/>
    </source>
</evidence>
<dbReference type="Proteomes" id="UP000076532">
    <property type="component" value="Unassembled WGS sequence"/>
</dbReference>
<dbReference type="OrthoDB" id="3250555at2759"/>
<feature type="non-terminal residue" evidence="1">
    <location>
        <position position="1"/>
    </location>
</feature>
<name>A0A166MIL7_9AGAM</name>
<dbReference type="Gene3D" id="1.10.472.10">
    <property type="entry name" value="Cyclin-like"/>
    <property type="match status" value="2"/>
</dbReference>
<accession>A0A166MIL7</accession>
<dbReference type="AlphaFoldDB" id="A0A166MIL7"/>
<reference evidence="1 2" key="1">
    <citation type="journal article" date="2016" name="Mol. Biol. Evol.">
        <title>Comparative Genomics of Early-Diverging Mushroom-Forming Fungi Provides Insights into the Origins of Lignocellulose Decay Capabilities.</title>
        <authorList>
            <person name="Nagy L.G."/>
            <person name="Riley R."/>
            <person name="Tritt A."/>
            <person name="Adam C."/>
            <person name="Daum C."/>
            <person name="Floudas D."/>
            <person name="Sun H."/>
            <person name="Yadav J.S."/>
            <person name="Pangilinan J."/>
            <person name="Larsson K.H."/>
            <person name="Matsuura K."/>
            <person name="Barry K."/>
            <person name="Labutti K."/>
            <person name="Kuo R."/>
            <person name="Ohm R.A."/>
            <person name="Bhattacharya S.S."/>
            <person name="Shirouzu T."/>
            <person name="Yoshinaga Y."/>
            <person name="Martin F.M."/>
            <person name="Grigoriev I.V."/>
            <person name="Hibbett D.S."/>
        </authorList>
    </citation>
    <scope>NUCLEOTIDE SEQUENCE [LARGE SCALE GENOMIC DNA]</scope>
    <source>
        <strain evidence="1 2">CBS 109695</strain>
    </source>
</reference>
<proteinExistence type="predicted"/>
<organism evidence="1 2">
    <name type="scientific">Athelia psychrophila</name>
    <dbReference type="NCBI Taxonomy" id="1759441"/>
    <lineage>
        <taxon>Eukaryota</taxon>
        <taxon>Fungi</taxon>
        <taxon>Dikarya</taxon>
        <taxon>Basidiomycota</taxon>
        <taxon>Agaricomycotina</taxon>
        <taxon>Agaricomycetes</taxon>
        <taxon>Agaricomycetidae</taxon>
        <taxon>Atheliales</taxon>
        <taxon>Atheliaceae</taxon>
        <taxon>Athelia</taxon>
    </lineage>
</organism>
<evidence type="ECO:0000313" key="1">
    <source>
        <dbReference type="EMBL" id="KZP24037.1"/>
    </source>
</evidence>